<keyword evidence="3" id="KW-1185">Reference proteome</keyword>
<feature type="domain" description="Glyoxalase-like" evidence="1">
    <location>
        <begin position="129"/>
        <end position="235"/>
    </location>
</feature>
<organism evidence="2 3">
    <name type="scientific">Paeniglutamicibacter sulfureus</name>
    <dbReference type="NCBI Taxonomy" id="43666"/>
    <lineage>
        <taxon>Bacteria</taxon>
        <taxon>Bacillati</taxon>
        <taxon>Actinomycetota</taxon>
        <taxon>Actinomycetes</taxon>
        <taxon>Micrococcales</taxon>
        <taxon>Micrococcaceae</taxon>
        <taxon>Paeniglutamicibacter</taxon>
    </lineage>
</organism>
<dbReference type="PANTHER" id="PTHR35908:SF1">
    <property type="entry name" value="CONSERVED PROTEIN"/>
    <property type="match status" value="1"/>
</dbReference>
<protein>
    <submittedName>
        <fullName evidence="2">Enzyme related to lactoylglutathione lyase</fullName>
    </submittedName>
</protein>
<accession>A0ABU2BCW2</accession>
<keyword evidence="2" id="KW-0456">Lyase</keyword>
<feature type="domain" description="Glyoxalase-like" evidence="1">
    <location>
        <begin position="6"/>
        <end position="113"/>
    </location>
</feature>
<reference evidence="2 3" key="1">
    <citation type="submission" date="2023-07" db="EMBL/GenBank/DDBJ databases">
        <title>Sequencing the genomes of 1000 actinobacteria strains.</title>
        <authorList>
            <person name="Klenk H.-P."/>
        </authorList>
    </citation>
    <scope>NUCLEOTIDE SEQUENCE [LARGE SCALE GENOMIC DNA]</scope>
    <source>
        <strain evidence="2 3">DSM 20167</strain>
    </source>
</reference>
<evidence type="ECO:0000313" key="3">
    <source>
        <dbReference type="Proteomes" id="UP001183817"/>
    </source>
</evidence>
<dbReference type="InterPro" id="IPR041581">
    <property type="entry name" value="Glyoxalase_6"/>
</dbReference>
<dbReference type="GO" id="GO:0016829">
    <property type="term" value="F:lyase activity"/>
    <property type="evidence" value="ECO:0007669"/>
    <property type="project" value="UniProtKB-KW"/>
</dbReference>
<sequence>MYLENIVFDAVDPRRLGTFWQDLLGAELLTDSPEGFETRLSIPGGPDLDLCFQPVPDPPADPVRLHLDVLSGPARDAVVAEALRLGARHLDIGQGNVPWVVLGDPESNAFCVMDDRTAHRDTGPIAAIPIDSADPERDARFWAWLTGWTDAGAAAPRTLRHPSLRGPLLEFCEEPAPKSELKNRMHLDVRLEAADDPDEVAAGIGARGGRELRPDWGDIPWRVYQDPSGNEFCVLPAP</sequence>
<dbReference type="InterPro" id="IPR029068">
    <property type="entry name" value="Glyas_Bleomycin-R_OHBP_Dase"/>
</dbReference>
<dbReference type="Pfam" id="PF18029">
    <property type="entry name" value="Glyoxalase_6"/>
    <property type="match status" value="2"/>
</dbReference>
<name>A0ABU2BCW2_9MICC</name>
<dbReference type="Proteomes" id="UP001183817">
    <property type="component" value="Unassembled WGS sequence"/>
</dbReference>
<dbReference type="SUPFAM" id="SSF54593">
    <property type="entry name" value="Glyoxalase/Bleomycin resistance protein/Dihydroxybiphenyl dioxygenase"/>
    <property type="match status" value="2"/>
</dbReference>
<gene>
    <name evidence="2" type="ORF">J2S64_000173</name>
</gene>
<dbReference type="EMBL" id="JAVDYI010000001">
    <property type="protein sequence ID" value="MDR7356482.1"/>
    <property type="molecule type" value="Genomic_DNA"/>
</dbReference>
<evidence type="ECO:0000313" key="2">
    <source>
        <dbReference type="EMBL" id="MDR7356482.1"/>
    </source>
</evidence>
<comment type="caution">
    <text evidence="2">The sequence shown here is derived from an EMBL/GenBank/DDBJ whole genome shotgun (WGS) entry which is preliminary data.</text>
</comment>
<proteinExistence type="predicted"/>
<dbReference type="PANTHER" id="PTHR35908">
    <property type="entry name" value="HYPOTHETICAL FUSION PROTEIN"/>
    <property type="match status" value="1"/>
</dbReference>
<dbReference type="Gene3D" id="3.10.180.10">
    <property type="entry name" value="2,3-Dihydroxybiphenyl 1,2-Dioxygenase, domain 1"/>
    <property type="match status" value="2"/>
</dbReference>
<dbReference type="RefSeq" id="WP_310287292.1">
    <property type="nucleotide sequence ID" value="NZ_BAAAWO010000001.1"/>
</dbReference>
<evidence type="ECO:0000259" key="1">
    <source>
        <dbReference type="Pfam" id="PF18029"/>
    </source>
</evidence>